<reference evidence="1" key="2">
    <citation type="submission" date="2023-04" db="EMBL/GenBank/DDBJ databases">
        <authorList>
            <person name="Beletskiy A.V."/>
            <person name="Mardanov A.V."/>
            <person name="Ravin N.V."/>
        </authorList>
    </citation>
    <scope>NUCLEOTIDE SEQUENCE</scope>
    <source>
        <strain evidence="1">GKL-02</strain>
    </source>
</reference>
<proteinExistence type="predicted"/>
<dbReference type="SUPFAM" id="SSF81901">
    <property type="entry name" value="HCP-like"/>
    <property type="match status" value="3"/>
</dbReference>
<dbReference type="InterPro" id="IPR011990">
    <property type="entry name" value="TPR-like_helical_dom_sf"/>
</dbReference>
<dbReference type="Pfam" id="PF08238">
    <property type="entry name" value="Sel1"/>
    <property type="match status" value="13"/>
</dbReference>
<dbReference type="KEGG" id="tput:QJT81_13625"/>
<dbReference type="EMBL" id="CP124756">
    <property type="protein sequence ID" value="WGZ92870.1"/>
    <property type="molecule type" value="Genomic_DNA"/>
</dbReference>
<protein>
    <submittedName>
        <fullName evidence="1">SEL1-like repeat protein</fullName>
    </submittedName>
</protein>
<accession>A0AA95H9N2</accession>
<dbReference type="PANTHER" id="PTHR11102">
    <property type="entry name" value="SEL-1-LIKE PROTEIN"/>
    <property type="match status" value="1"/>
</dbReference>
<dbReference type="AlphaFoldDB" id="A0AA95H9N2"/>
<dbReference type="Proteomes" id="UP001301326">
    <property type="component" value="Chromosome"/>
</dbReference>
<gene>
    <name evidence="1" type="ORF">QJT81_13625</name>
</gene>
<name>A0AA95H9N2_9GAMM</name>
<dbReference type="SMART" id="SM00671">
    <property type="entry name" value="SEL1"/>
    <property type="match status" value="11"/>
</dbReference>
<reference evidence="1" key="1">
    <citation type="journal article" date="2023" name="Int. J. Mol. Sci.">
        <title>Metagenomics Revealed a New Genus 'Candidatus Thiocaldithrix dubininis' gen. nov., sp. nov. and a New Species 'Candidatus Thiothrix putei' sp. nov. in the Family Thiotrichaceae, Some Members of Which Have Traits of Both Na+- and H+-Motive Energetics.</title>
        <authorList>
            <person name="Ravin N.V."/>
            <person name="Muntyan M.S."/>
            <person name="Smolyakov D.D."/>
            <person name="Rudenko T.S."/>
            <person name="Beletsky A.V."/>
            <person name="Mardanov A.V."/>
            <person name="Grabovich M.Y."/>
        </authorList>
    </citation>
    <scope>NUCLEOTIDE SEQUENCE</scope>
    <source>
        <strain evidence="1">GKL-02</strain>
    </source>
</reference>
<dbReference type="Gene3D" id="1.25.40.10">
    <property type="entry name" value="Tetratricopeptide repeat domain"/>
    <property type="match status" value="6"/>
</dbReference>
<dbReference type="PANTHER" id="PTHR11102:SF160">
    <property type="entry name" value="ERAD-ASSOCIATED E3 UBIQUITIN-PROTEIN LIGASE COMPONENT HRD3"/>
    <property type="match status" value="1"/>
</dbReference>
<sequence length="523" mass="58725">MTSVTHSDTGLNVVETAAIAGNADAQYKLGLMYLLGEGVERDYTQALQWFDMAATQGLTKALYGLLQLPLQWFRSAAIQGNMLAQYYLGMVYCPSENVQQDYPLVALHLKGWYGSDEAVEQDYAQALKWYSKAAAQGEGRAHLALGWMYFQGKGVTKDHAQALQYYANAAAHGCIVQCELNLLGTIQQAEAGDVTVQYSLGLLYYQGKFTERNHDQALHWFQKAAEQGHADAQFKVGEMHYQGNGVTQNTTKALQWIEKAAAQGSADAQFRLGMMYRKGEEVPLDHVQALHWLLKAATQGHDKAQYELWWLYRRGKSVEKNSTQALYWLKQAAIQGHSQAQETLGSMYRRGCDVEQDYVQALYWFYQEANTWASNPVRVAENNLGLSVEDYVERGLIDQENSFVQYYLGLLNSENGDDDSAAQWYAKAAAQGYAQAQSALGWSYYLGDGVDQDDQQALLWYERAAAQGVIEEPDTLDKLRIIQDAFDGDAVAQYTLGLMYHFDYGDVRGDDEQAFAWFEIAAM</sequence>
<dbReference type="InterPro" id="IPR050767">
    <property type="entry name" value="Sel1_AlgK"/>
</dbReference>
<organism evidence="1">
    <name type="scientific">Candidatus Thiothrix putei</name>
    <dbReference type="NCBI Taxonomy" id="3080811"/>
    <lineage>
        <taxon>Bacteria</taxon>
        <taxon>Pseudomonadati</taxon>
        <taxon>Pseudomonadota</taxon>
        <taxon>Gammaproteobacteria</taxon>
        <taxon>Thiotrichales</taxon>
        <taxon>Thiotrichaceae</taxon>
        <taxon>Thiothrix</taxon>
    </lineage>
</organism>
<dbReference type="InterPro" id="IPR006597">
    <property type="entry name" value="Sel1-like"/>
</dbReference>
<evidence type="ECO:0000313" key="1">
    <source>
        <dbReference type="EMBL" id="WGZ92870.1"/>
    </source>
</evidence>